<evidence type="ECO:0000256" key="4">
    <source>
        <dbReference type="ARBA" id="ARBA00022618"/>
    </source>
</evidence>
<dbReference type="Pfam" id="PF01098">
    <property type="entry name" value="FTSW_RODA_SPOVE"/>
    <property type="match status" value="1"/>
</dbReference>
<dbReference type="HAMAP" id="MF_00913">
    <property type="entry name" value="PGT_FtsW_proteobact"/>
    <property type="match status" value="1"/>
</dbReference>
<evidence type="ECO:0000256" key="7">
    <source>
        <dbReference type="ARBA" id="ARBA00022692"/>
    </source>
</evidence>
<feature type="transmembrane region" description="Helical" evidence="16">
    <location>
        <begin position="226"/>
        <end position="244"/>
    </location>
</feature>
<dbReference type="EC" id="2.4.99.28" evidence="16"/>
<evidence type="ECO:0000256" key="6">
    <source>
        <dbReference type="ARBA" id="ARBA00022679"/>
    </source>
</evidence>
<keyword evidence="6 16" id="KW-0808">Transferase</keyword>
<proteinExistence type="inferred from homology"/>
<reference evidence="17 18" key="1">
    <citation type="journal article" date="2017" name="Front. Microbiol.">
        <title>Genome of Ca. Pandoraea novymonadis, an Endosymbiotic Bacterium of the Trypanosomatid Novymonas esmeraldas.</title>
        <authorList>
            <person name="Kostygov A.Y."/>
            <person name="Butenko A."/>
            <person name="Nenarokova A."/>
            <person name="Tashyreva D."/>
            <person name="Flegontov P."/>
            <person name="Lukes J."/>
            <person name="Yurchenko V."/>
        </authorList>
    </citation>
    <scope>NUCLEOTIDE SEQUENCE [LARGE SCALE GENOMIC DNA]</scope>
    <source>
        <strain evidence="17 18">E262</strain>
    </source>
</reference>
<keyword evidence="3 16" id="KW-1003">Cell membrane</keyword>
<evidence type="ECO:0000256" key="14">
    <source>
        <dbReference type="ARBA" id="ARBA00038053"/>
    </source>
</evidence>
<keyword evidence="13 16" id="KW-0961">Cell wall biogenesis/degradation</keyword>
<comment type="catalytic activity">
    <reaction evidence="15 16">
        <text>[GlcNAc-(1-&gt;4)-Mur2Ac(oyl-L-Ala-gamma-D-Glu-L-Lys-D-Ala-D-Ala)](n)-di-trans,octa-cis-undecaprenyl diphosphate + beta-D-GlcNAc-(1-&gt;4)-Mur2Ac(oyl-L-Ala-gamma-D-Glu-L-Lys-D-Ala-D-Ala)-di-trans,octa-cis-undecaprenyl diphosphate = [GlcNAc-(1-&gt;4)-Mur2Ac(oyl-L-Ala-gamma-D-Glu-L-Lys-D-Ala-D-Ala)](n+1)-di-trans,octa-cis-undecaprenyl diphosphate + di-trans,octa-cis-undecaprenyl diphosphate + H(+)</text>
        <dbReference type="Rhea" id="RHEA:23708"/>
        <dbReference type="Rhea" id="RHEA-COMP:9602"/>
        <dbReference type="Rhea" id="RHEA-COMP:9603"/>
        <dbReference type="ChEBI" id="CHEBI:15378"/>
        <dbReference type="ChEBI" id="CHEBI:58405"/>
        <dbReference type="ChEBI" id="CHEBI:60033"/>
        <dbReference type="ChEBI" id="CHEBI:78435"/>
        <dbReference type="EC" id="2.4.99.28"/>
    </reaction>
</comment>
<feature type="transmembrane region" description="Helical" evidence="16">
    <location>
        <begin position="349"/>
        <end position="370"/>
    </location>
</feature>
<evidence type="ECO:0000256" key="16">
    <source>
        <dbReference type="HAMAP-Rule" id="MF_00913"/>
    </source>
</evidence>
<evidence type="ECO:0000256" key="5">
    <source>
        <dbReference type="ARBA" id="ARBA00022676"/>
    </source>
</evidence>
<organism evidence="17 18">
    <name type="scientific">Candidatus Pandoraea novymonadis</name>
    <dbReference type="NCBI Taxonomy" id="1808959"/>
    <lineage>
        <taxon>Bacteria</taxon>
        <taxon>Pseudomonadati</taxon>
        <taxon>Pseudomonadota</taxon>
        <taxon>Betaproteobacteria</taxon>
        <taxon>Burkholderiales</taxon>
        <taxon>Burkholderiaceae</taxon>
        <taxon>Pandoraea</taxon>
    </lineage>
</organism>
<keyword evidence="16" id="KW-0997">Cell inner membrane</keyword>
<keyword evidence="4 16" id="KW-0132">Cell division</keyword>
<keyword evidence="8 16" id="KW-0133">Cell shape</keyword>
<dbReference type="PANTHER" id="PTHR30474">
    <property type="entry name" value="CELL CYCLE PROTEIN"/>
    <property type="match status" value="1"/>
</dbReference>
<sequence length="416" mass="46077">MSWLKTFFSKKSQSNFVGNRKSSSTSKRVTGDIKRTRSYILEYDYALIWTVITLLTLGLIMVYSASVALPDSPKYSGYSSYHFLGRHIVSLTIGVTAAVVTFRIPVKVIEKFAPKLFLLALILLIIVLIPYLGKGVNGSKRWITLWVLNFQPSELMKLAVTLYAANYTVRKQKFMQSFRKGFLPMGIAVVFVGMLLLLEPDMGAFIVVAAIAMGILFLGGVNGKLFAGLALTAVGTFTALIWLSPWRRERIFAYLDPWREDYALDKSYQLTHSLIAFGLGEWTGTGLGSSIEKLHYLPEAHTDFILAVIGEEFGFVGVACVIFLFYWIVRSAFEIGRQSIALEQTFGGLLAKGIGVWIGVQTFINMGVNLGLLPTKGLTLPLVSYGGSGILLNCIALAMLLRVDYENRLLMRGGKI</sequence>
<comment type="caution">
    <text evidence="17">The sequence shown here is derived from an EMBL/GenBank/DDBJ whole genome shotgun (WGS) entry which is preliminary data.</text>
</comment>
<keyword evidence="11 16" id="KW-0472">Membrane</keyword>
<evidence type="ECO:0000256" key="11">
    <source>
        <dbReference type="ARBA" id="ARBA00023136"/>
    </source>
</evidence>
<evidence type="ECO:0000256" key="9">
    <source>
        <dbReference type="ARBA" id="ARBA00022984"/>
    </source>
</evidence>
<keyword evidence="18" id="KW-1185">Reference proteome</keyword>
<feature type="transmembrane region" description="Helical" evidence="16">
    <location>
        <begin position="83"/>
        <end position="104"/>
    </location>
</feature>
<feature type="transmembrane region" description="Helical" evidence="16">
    <location>
        <begin position="382"/>
        <end position="403"/>
    </location>
</feature>
<dbReference type="PANTHER" id="PTHR30474:SF2">
    <property type="entry name" value="PEPTIDOGLYCAN GLYCOSYLTRANSFERASE FTSW-RELATED"/>
    <property type="match status" value="1"/>
</dbReference>
<evidence type="ECO:0000256" key="1">
    <source>
        <dbReference type="ARBA" id="ARBA00004651"/>
    </source>
</evidence>
<keyword evidence="9 16" id="KW-0573">Peptidoglycan synthesis</keyword>
<feature type="transmembrane region" description="Helical" evidence="16">
    <location>
        <begin position="43"/>
        <end position="63"/>
    </location>
</feature>
<name>A0ABX5FFF2_9BURK</name>
<evidence type="ECO:0000313" key="18">
    <source>
        <dbReference type="Proteomes" id="UP000242660"/>
    </source>
</evidence>
<keyword evidence="7 16" id="KW-0812">Transmembrane</keyword>
<feature type="transmembrane region" description="Helical" evidence="16">
    <location>
        <begin position="204"/>
        <end position="221"/>
    </location>
</feature>
<evidence type="ECO:0000256" key="12">
    <source>
        <dbReference type="ARBA" id="ARBA00023306"/>
    </source>
</evidence>
<evidence type="ECO:0000256" key="3">
    <source>
        <dbReference type="ARBA" id="ARBA00022475"/>
    </source>
</evidence>
<evidence type="ECO:0000313" key="17">
    <source>
        <dbReference type="EMBL" id="PSB92396.1"/>
    </source>
</evidence>
<feature type="transmembrane region" description="Helical" evidence="16">
    <location>
        <begin position="116"/>
        <end position="133"/>
    </location>
</feature>
<comment type="similarity">
    <text evidence="14 16">Belongs to the SEDS family. FtsW subfamily.</text>
</comment>
<dbReference type="EMBL" id="MUHY01000001">
    <property type="protein sequence ID" value="PSB92396.1"/>
    <property type="molecule type" value="Genomic_DNA"/>
</dbReference>
<keyword evidence="5 16" id="KW-0328">Glycosyltransferase</keyword>
<feature type="transmembrane region" description="Helical" evidence="16">
    <location>
        <begin position="181"/>
        <end position="198"/>
    </location>
</feature>
<keyword evidence="12 16" id="KW-0131">Cell cycle</keyword>
<evidence type="ECO:0000256" key="15">
    <source>
        <dbReference type="ARBA" id="ARBA00049902"/>
    </source>
</evidence>
<gene>
    <name evidence="16 17" type="primary">ftsW</name>
    <name evidence="17" type="ORF">BZL35_00638</name>
</gene>
<dbReference type="InterPro" id="IPR013437">
    <property type="entry name" value="FtsW"/>
</dbReference>
<dbReference type="InterPro" id="IPR001182">
    <property type="entry name" value="FtsW/RodA"/>
</dbReference>
<evidence type="ECO:0000256" key="10">
    <source>
        <dbReference type="ARBA" id="ARBA00022989"/>
    </source>
</evidence>
<dbReference type="Proteomes" id="UP000242660">
    <property type="component" value="Unassembled WGS sequence"/>
</dbReference>
<feature type="transmembrane region" description="Helical" evidence="16">
    <location>
        <begin position="304"/>
        <end position="329"/>
    </location>
</feature>
<accession>A0ABX5FFF2</accession>
<evidence type="ECO:0000256" key="8">
    <source>
        <dbReference type="ARBA" id="ARBA00022960"/>
    </source>
</evidence>
<protein>
    <recommendedName>
        <fullName evidence="16">Probable peptidoglycan glycosyltransferase FtsW</fullName>
        <shortName evidence="16">PGT</shortName>
        <ecNumber evidence="16">2.4.99.28</ecNumber>
    </recommendedName>
    <alternativeName>
        <fullName evidence="16">Cell division protein FtsW</fullName>
    </alternativeName>
    <alternativeName>
        <fullName evidence="16">Cell wall polymerase</fullName>
    </alternativeName>
    <alternativeName>
        <fullName evidence="16">Peptidoglycan polymerase</fullName>
        <shortName evidence="16">PG polymerase</shortName>
    </alternativeName>
</protein>
<keyword evidence="10 16" id="KW-1133">Transmembrane helix</keyword>
<evidence type="ECO:0000256" key="2">
    <source>
        <dbReference type="ARBA" id="ARBA00004752"/>
    </source>
</evidence>
<comment type="pathway">
    <text evidence="2 16">Cell wall biogenesis; peptidoglycan biosynthesis.</text>
</comment>
<feature type="transmembrane region" description="Helical" evidence="16">
    <location>
        <begin position="145"/>
        <end position="169"/>
    </location>
</feature>
<dbReference type="NCBIfam" id="TIGR02614">
    <property type="entry name" value="ftsW"/>
    <property type="match status" value="1"/>
</dbReference>
<comment type="function">
    <text evidence="16">Peptidoglycan polymerase that is essential for cell division.</text>
</comment>
<comment type="subcellular location">
    <subcellularLocation>
        <location evidence="16">Cell inner membrane</location>
        <topology evidence="16">Multi-pass membrane protein</topology>
    </subcellularLocation>
    <subcellularLocation>
        <location evidence="1">Cell membrane</location>
        <topology evidence="1">Multi-pass membrane protein</topology>
    </subcellularLocation>
    <text evidence="16">Localizes to the division septum.</text>
</comment>
<evidence type="ECO:0000256" key="13">
    <source>
        <dbReference type="ARBA" id="ARBA00023316"/>
    </source>
</evidence>